<dbReference type="InterPro" id="IPR051164">
    <property type="entry name" value="NmrA-like_oxidored"/>
</dbReference>
<keyword evidence="5" id="KW-1185">Reference proteome</keyword>
<organism evidence="4 5">
    <name type="scientific">Piscinibacter gummiphilus</name>
    <dbReference type="NCBI Taxonomy" id="946333"/>
    <lineage>
        <taxon>Bacteria</taxon>
        <taxon>Pseudomonadati</taxon>
        <taxon>Pseudomonadota</taxon>
        <taxon>Betaproteobacteria</taxon>
        <taxon>Burkholderiales</taxon>
        <taxon>Sphaerotilaceae</taxon>
        <taxon>Piscinibacter</taxon>
    </lineage>
</organism>
<sequence>MRPLIAVVGATGAQGGGLVRALLRDPAQRFAVRALTRRPGERAARALAQAGAEVVAADLDCPGTLAGALEGAWGLFGVTDFWEHFSPERELRQAAALAEAAARAGVQHIVWSTQEDTRGGAAAWRVPQMDAKGQADTFFRSLPTTFVLPSFYWDNLIQLGLHPRREADGKLRWRLPIGGARLCGIAAEDIGGCVAALFNQGPACVGQRIGLAAAQLTGAQMADVLSHALGERVRHDPMPVEDFGRQPFPGAFEMAGCFAHQQHDEARYGAARSPDVARALHPGLMDFTCWTQSRADVLRPLCEG</sequence>
<dbReference type="Pfam" id="PF05368">
    <property type="entry name" value="NmrA"/>
    <property type="match status" value="1"/>
</dbReference>
<gene>
    <name evidence="4" type="ORF">A4W93_24155</name>
</gene>
<dbReference type="InterPro" id="IPR008030">
    <property type="entry name" value="NmrA-like"/>
</dbReference>
<evidence type="ECO:0000256" key="2">
    <source>
        <dbReference type="ARBA" id="ARBA00022857"/>
    </source>
</evidence>
<evidence type="ECO:0000256" key="1">
    <source>
        <dbReference type="ARBA" id="ARBA00006328"/>
    </source>
</evidence>
<feature type="domain" description="NmrA-like" evidence="3">
    <location>
        <begin position="4"/>
        <end position="262"/>
    </location>
</feature>
<dbReference type="AlphaFoldDB" id="A0A1W6LEQ4"/>
<evidence type="ECO:0000259" key="3">
    <source>
        <dbReference type="Pfam" id="PF05368"/>
    </source>
</evidence>
<dbReference type="OrthoDB" id="9798669at2"/>
<dbReference type="KEGG" id="rgu:A4W93_24155"/>
<proteinExistence type="inferred from homology"/>
<dbReference type="SUPFAM" id="SSF51735">
    <property type="entry name" value="NAD(P)-binding Rossmann-fold domains"/>
    <property type="match status" value="1"/>
</dbReference>
<dbReference type="PANTHER" id="PTHR42748">
    <property type="entry name" value="NITROGEN METABOLITE REPRESSION PROTEIN NMRA FAMILY MEMBER"/>
    <property type="match status" value="1"/>
</dbReference>
<dbReference type="EMBL" id="CP015118">
    <property type="protein sequence ID" value="ARN22752.1"/>
    <property type="molecule type" value="Genomic_DNA"/>
</dbReference>
<dbReference type="InterPro" id="IPR036291">
    <property type="entry name" value="NAD(P)-bd_dom_sf"/>
</dbReference>
<evidence type="ECO:0000313" key="5">
    <source>
        <dbReference type="Proteomes" id="UP000193427"/>
    </source>
</evidence>
<dbReference type="STRING" id="946333.A4W93_24155"/>
<reference evidence="4 5" key="1">
    <citation type="submission" date="2016-04" db="EMBL/GenBank/DDBJ databases">
        <title>Complete genome sequence of natural rubber-degrading, novel Gram-negative bacterium, Rhizobacter gummiphilus strain NS21.</title>
        <authorList>
            <person name="Tabata M."/>
            <person name="Kasai D."/>
            <person name="Fukuda M."/>
        </authorList>
    </citation>
    <scope>NUCLEOTIDE SEQUENCE [LARGE SCALE GENOMIC DNA]</scope>
    <source>
        <strain evidence="4 5">NS21</strain>
    </source>
</reference>
<name>A0A1W6LEQ4_9BURK</name>
<comment type="similarity">
    <text evidence="1">Belongs to the NmrA-type oxidoreductase family.</text>
</comment>
<accession>A0A1W6LEQ4</accession>
<protein>
    <recommendedName>
        <fullName evidence="3">NmrA-like domain-containing protein</fullName>
    </recommendedName>
</protein>
<evidence type="ECO:0000313" key="4">
    <source>
        <dbReference type="EMBL" id="ARN22752.1"/>
    </source>
</evidence>
<dbReference type="RefSeq" id="WP_085753058.1">
    <property type="nucleotide sequence ID" value="NZ_BSPR01000015.1"/>
</dbReference>
<dbReference type="PANTHER" id="PTHR42748:SF7">
    <property type="entry name" value="NMRA LIKE REDOX SENSOR 1-RELATED"/>
    <property type="match status" value="1"/>
</dbReference>
<dbReference type="Gene3D" id="3.90.25.10">
    <property type="entry name" value="UDP-galactose 4-epimerase, domain 1"/>
    <property type="match status" value="1"/>
</dbReference>
<dbReference type="Gene3D" id="3.40.50.720">
    <property type="entry name" value="NAD(P)-binding Rossmann-like Domain"/>
    <property type="match status" value="1"/>
</dbReference>
<keyword evidence="2" id="KW-0521">NADP</keyword>
<dbReference type="Proteomes" id="UP000193427">
    <property type="component" value="Chromosome"/>
</dbReference>